<sequence length="420" mass="44158">MTHRQRTAVLLSPPPSAVRAARELGVRSLVLAADPSEQSVREAALRADETLAVDWTDHPHLLDVLSHLADSPPRSGRPRAAVFGFGEHSALAAARANEALGLPGNPHAAVAYLTDKAALRDRVNRLSATPVRFERCDRAAALVPAAERVGFPCVVKPRTGSGGRDVHELRQAADAHDLARRLAPEPAFIIEEYLDGPEYCVEAHSVRGRHTVLAVARRHTTGAPECGDIGYEIPADLGRKALKGVEQLVQATLTAAGHRVGPSHTEVVLTARGPALIESHAHPGGDRISGLLALATGVDRYQLAIAATLGLAEPEQPVRKEHAAARLLPLTRQTLHDTERAADARTVPGVVSVELDAPLGSHAPEATSRVAGHGVITATGSTPQEVARALRAAEDRLIPARASATDHPLPPPAAGPPPAA</sequence>
<feature type="compositionally biased region" description="Pro residues" evidence="5">
    <location>
        <begin position="408"/>
        <end position="420"/>
    </location>
</feature>
<evidence type="ECO:0000313" key="8">
    <source>
        <dbReference type="Proteomes" id="UP000727056"/>
    </source>
</evidence>
<dbReference type="PANTHER" id="PTHR43585:SF2">
    <property type="entry name" value="ATP-GRASP ENZYME FSQD"/>
    <property type="match status" value="1"/>
</dbReference>
<dbReference type="InterPro" id="IPR052032">
    <property type="entry name" value="ATP-dep_AA_Ligase"/>
</dbReference>
<dbReference type="EMBL" id="JAAVJC010000304">
    <property type="protein sequence ID" value="NJQ17423.1"/>
    <property type="molecule type" value="Genomic_DNA"/>
</dbReference>
<keyword evidence="3 4" id="KW-0067">ATP-binding</keyword>
<keyword evidence="8" id="KW-1185">Reference proteome</keyword>
<reference evidence="7 8" key="1">
    <citation type="submission" date="2020-03" db="EMBL/GenBank/DDBJ databases">
        <title>Draft genome of Streptomyces sp. ventii, isolated from the Axial Seamount in the Pacific Ocean, and resequencing of the two type strains Streptomyces lonarensis strain NCL 716 and Streptomyces bohaiensis strain 11A07.</title>
        <authorList>
            <person name="Loughran R.M."/>
            <person name="Pfannmuller K.M."/>
            <person name="Wasson B.J."/>
            <person name="Deadmond M.C."/>
            <person name="Paddock B.E."/>
            <person name="Koyack M.J."/>
            <person name="Gallegos D.A."/>
            <person name="Mitchell E.A."/>
            <person name="Ushijima B."/>
            <person name="Saw J.H."/>
            <person name="Mcphail K.L."/>
            <person name="Videau P."/>
        </authorList>
    </citation>
    <scope>NUCLEOTIDE SEQUENCE [LARGE SCALE GENOMIC DNA]</scope>
    <source>
        <strain evidence="7 8">11A07</strain>
    </source>
</reference>
<dbReference type="PROSITE" id="PS50975">
    <property type="entry name" value="ATP_GRASP"/>
    <property type="match status" value="1"/>
</dbReference>
<dbReference type="Gene3D" id="3.40.50.20">
    <property type="match status" value="1"/>
</dbReference>
<evidence type="ECO:0000256" key="2">
    <source>
        <dbReference type="ARBA" id="ARBA00022741"/>
    </source>
</evidence>
<dbReference type="InterPro" id="IPR011761">
    <property type="entry name" value="ATP-grasp"/>
</dbReference>
<dbReference type="SUPFAM" id="SSF56059">
    <property type="entry name" value="Glutathione synthetase ATP-binding domain-like"/>
    <property type="match status" value="1"/>
</dbReference>
<evidence type="ECO:0000256" key="3">
    <source>
        <dbReference type="ARBA" id="ARBA00022840"/>
    </source>
</evidence>
<accession>A0ABX1CEB0</accession>
<dbReference type="Gene3D" id="3.30.470.20">
    <property type="entry name" value="ATP-grasp fold, B domain"/>
    <property type="match status" value="1"/>
</dbReference>
<keyword evidence="1" id="KW-0436">Ligase</keyword>
<dbReference type="PANTHER" id="PTHR43585">
    <property type="entry name" value="FUMIPYRROLE BIOSYNTHESIS PROTEIN C"/>
    <property type="match status" value="1"/>
</dbReference>
<protein>
    <submittedName>
        <fullName evidence="7">ATP-grasp domain-containing protein</fullName>
    </submittedName>
</protein>
<dbReference type="RefSeq" id="WP_168090090.1">
    <property type="nucleotide sequence ID" value="NZ_JAAVJC010000304.1"/>
</dbReference>
<keyword evidence="2 4" id="KW-0547">Nucleotide-binding</keyword>
<dbReference type="InterPro" id="IPR040570">
    <property type="entry name" value="LAL_C2"/>
</dbReference>
<evidence type="ECO:0000256" key="4">
    <source>
        <dbReference type="PROSITE-ProRule" id="PRU00409"/>
    </source>
</evidence>
<proteinExistence type="predicted"/>
<dbReference type="Pfam" id="PF13535">
    <property type="entry name" value="ATP-grasp_4"/>
    <property type="match status" value="1"/>
</dbReference>
<dbReference type="Pfam" id="PF18603">
    <property type="entry name" value="LAL_C2"/>
    <property type="match status" value="1"/>
</dbReference>
<name>A0ABX1CEB0_9ACTN</name>
<comment type="caution">
    <text evidence="7">The sequence shown here is derived from an EMBL/GenBank/DDBJ whole genome shotgun (WGS) entry which is preliminary data.</text>
</comment>
<organism evidence="7 8">
    <name type="scientific">Streptomyces bohaiensis</name>
    <dbReference type="NCBI Taxonomy" id="1431344"/>
    <lineage>
        <taxon>Bacteria</taxon>
        <taxon>Bacillati</taxon>
        <taxon>Actinomycetota</taxon>
        <taxon>Actinomycetes</taxon>
        <taxon>Kitasatosporales</taxon>
        <taxon>Streptomycetaceae</taxon>
        <taxon>Streptomyces</taxon>
    </lineage>
</organism>
<evidence type="ECO:0000259" key="6">
    <source>
        <dbReference type="PROSITE" id="PS50975"/>
    </source>
</evidence>
<evidence type="ECO:0000256" key="5">
    <source>
        <dbReference type="SAM" id="MobiDB-lite"/>
    </source>
</evidence>
<feature type="region of interest" description="Disordered" evidence="5">
    <location>
        <begin position="400"/>
        <end position="420"/>
    </location>
</feature>
<gene>
    <name evidence="7" type="ORF">HCN52_21425</name>
</gene>
<feature type="non-terminal residue" evidence="7">
    <location>
        <position position="420"/>
    </location>
</feature>
<feature type="domain" description="ATP-grasp" evidence="6">
    <location>
        <begin position="120"/>
        <end position="309"/>
    </location>
</feature>
<evidence type="ECO:0000313" key="7">
    <source>
        <dbReference type="EMBL" id="NJQ17423.1"/>
    </source>
</evidence>
<dbReference type="Proteomes" id="UP000727056">
    <property type="component" value="Unassembled WGS sequence"/>
</dbReference>
<evidence type="ECO:0000256" key="1">
    <source>
        <dbReference type="ARBA" id="ARBA00022598"/>
    </source>
</evidence>